<accession>A0A8J7U630</accession>
<name>A0A8J7U630_9BACT</name>
<dbReference type="CDD" id="cd00156">
    <property type="entry name" value="REC"/>
    <property type="match status" value="1"/>
</dbReference>
<dbReference type="Gene3D" id="3.40.50.2300">
    <property type="match status" value="1"/>
</dbReference>
<dbReference type="AlphaFoldDB" id="A0A8J7U630"/>
<feature type="domain" description="Response regulatory" evidence="3">
    <location>
        <begin position="16"/>
        <end position="127"/>
    </location>
</feature>
<dbReference type="PANTHER" id="PTHR44591:SF3">
    <property type="entry name" value="RESPONSE REGULATORY DOMAIN-CONTAINING PROTEIN"/>
    <property type="match status" value="1"/>
</dbReference>
<dbReference type="PANTHER" id="PTHR44591">
    <property type="entry name" value="STRESS RESPONSE REGULATOR PROTEIN 1"/>
    <property type="match status" value="1"/>
</dbReference>
<keyword evidence="5" id="KW-1185">Reference proteome</keyword>
<keyword evidence="1 2" id="KW-0597">Phosphoprotein</keyword>
<dbReference type="PROSITE" id="PS50110">
    <property type="entry name" value="RESPONSE_REGULATORY"/>
    <property type="match status" value="1"/>
</dbReference>
<dbReference type="Pfam" id="PF00072">
    <property type="entry name" value="Response_reg"/>
    <property type="match status" value="1"/>
</dbReference>
<dbReference type="EMBL" id="JAFREP010000021">
    <property type="protein sequence ID" value="MBO1321103.1"/>
    <property type="molecule type" value="Genomic_DNA"/>
</dbReference>
<evidence type="ECO:0000313" key="4">
    <source>
        <dbReference type="EMBL" id="MBO1321103.1"/>
    </source>
</evidence>
<evidence type="ECO:0000259" key="3">
    <source>
        <dbReference type="PROSITE" id="PS50110"/>
    </source>
</evidence>
<gene>
    <name evidence="4" type="ORF">J3U88_21670</name>
</gene>
<proteinExistence type="predicted"/>
<dbReference type="RefSeq" id="WP_207861075.1">
    <property type="nucleotide sequence ID" value="NZ_JAFREP010000021.1"/>
</dbReference>
<dbReference type="SUPFAM" id="SSF52172">
    <property type="entry name" value="CheY-like"/>
    <property type="match status" value="1"/>
</dbReference>
<evidence type="ECO:0000256" key="2">
    <source>
        <dbReference type="PROSITE-ProRule" id="PRU00169"/>
    </source>
</evidence>
<dbReference type="InterPro" id="IPR050595">
    <property type="entry name" value="Bact_response_regulator"/>
</dbReference>
<evidence type="ECO:0000313" key="5">
    <source>
        <dbReference type="Proteomes" id="UP000664417"/>
    </source>
</evidence>
<evidence type="ECO:0000256" key="1">
    <source>
        <dbReference type="ARBA" id="ARBA00022553"/>
    </source>
</evidence>
<dbReference type="SMART" id="SM00448">
    <property type="entry name" value="REC"/>
    <property type="match status" value="1"/>
</dbReference>
<dbReference type="GO" id="GO:0000160">
    <property type="term" value="P:phosphorelay signal transduction system"/>
    <property type="evidence" value="ECO:0007669"/>
    <property type="project" value="InterPro"/>
</dbReference>
<sequence>MSEKPEQGAQTPRASRILLVDDDDTIRHMLAYGLKAAGFEVRACANGLQGMSALATFTPDVIVLDLYMPEMDGLAFLQHYAGAAPIIVCSGSDEEHDIQRTLEKGAARFLQKPVALSVLREAIDDALR</sequence>
<dbReference type="InterPro" id="IPR001789">
    <property type="entry name" value="Sig_transdc_resp-reg_receiver"/>
</dbReference>
<reference evidence="4" key="1">
    <citation type="submission" date="2021-03" db="EMBL/GenBank/DDBJ databases">
        <authorList>
            <person name="Wang G."/>
        </authorList>
    </citation>
    <scope>NUCLEOTIDE SEQUENCE</scope>
    <source>
        <strain evidence="4">KCTC 12899</strain>
    </source>
</reference>
<dbReference type="Proteomes" id="UP000664417">
    <property type="component" value="Unassembled WGS sequence"/>
</dbReference>
<feature type="modified residue" description="4-aspartylphosphate" evidence="2">
    <location>
        <position position="65"/>
    </location>
</feature>
<dbReference type="InterPro" id="IPR011006">
    <property type="entry name" value="CheY-like_superfamily"/>
</dbReference>
<organism evidence="4 5">
    <name type="scientific">Acanthopleuribacter pedis</name>
    <dbReference type="NCBI Taxonomy" id="442870"/>
    <lineage>
        <taxon>Bacteria</taxon>
        <taxon>Pseudomonadati</taxon>
        <taxon>Acidobacteriota</taxon>
        <taxon>Holophagae</taxon>
        <taxon>Acanthopleuribacterales</taxon>
        <taxon>Acanthopleuribacteraceae</taxon>
        <taxon>Acanthopleuribacter</taxon>
    </lineage>
</organism>
<protein>
    <submittedName>
        <fullName evidence="4">Response regulator</fullName>
    </submittedName>
</protein>
<comment type="caution">
    <text evidence="4">The sequence shown here is derived from an EMBL/GenBank/DDBJ whole genome shotgun (WGS) entry which is preliminary data.</text>
</comment>